<keyword evidence="2" id="KW-0436">Ligase</keyword>
<dbReference type="AlphaFoldDB" id="A0AAW6LN74"/>
<evidence type="ECO:0000313" key="5">
    <source>
        <dbReference type="EMBL" id="MDE8646632.1"/>
    </source>
</evidence>
<dbReference type="InterPro" id="IPR020845">
    <property type="entry name" value="AMP-binding_CS"/>
</dbReference>
<evidence type="ECO:0000259" key="4">
    <source>
        <dbReference type="Pfam" id="PF13193"/>
    </source>
</evidence>
<evidence type="ECO:0000256" key="1">
    <source>
        <dbReference type="ARBA" id="ARBA00006432"/>
    </source>
</evidence>
<dbReference type="Pfam" id="PF00501">
    <property type="entry name" value="AMP-binding"/>
    <property type="match status" value="1"/>
</dbReference>
<dbReference type="RefSeq" id="WP_238565267.1">
    <property type="nucleotide sequence ID" value="NZ_CP072108.1"/>
</dbReference>
<dbReference type="InterPro" id="IPR045851">
    <property type="entry name" value="AMP-bd_C_sf"/>
</dbReference>
<comment type="similarity">
    <text evidence="1">Belongs to the ATP-dependent AMP-binding enzyme family.</text>
</comment>
<dbReference type="Gene3D" id="3.30.300.30">
    <property type="match status" value="1"/>
</dbReference>
<dbReference type="EMBL" id="JARDXE010000010">
    <property type="protein sequence ID" value="MDE8646632.1"/>
    <property type="molecule type" value="Genomic_DNA"/>
</dbReference>
<dbReference type="Proteomes" id="UP001217325">
    <property type="component" value="Unassembled WGS sequence"/>
</dbReference>
<dbReference type="GO" id="GO:0016405">
    <property type="term" value="F:CoA-ligase activity"/>
    <property type="evidence" value="ECO:0007669"/>
    <property type="project" value="TreeGrafter"/>
</dbReference>
<evidence type="ECO:0000256" key="2">
    <source>
        <dbReference type="ARBA" id="ARBA00022598"/>
    </source>
</evidence>
<dbReference type="PANTHER" id="PTHR24096">
    <property type="entry name" value="LONG-CHAIN-FATTY-ACID--COA LIGASE"/>
    <property type="match status" value="1"/>
</dbReference>
<dbReference type="PANTHER" id="PTHR24096:SF149">
    <property type="entry name" value="AMP-BINDING DOMAIN-CONTAINING PROTEIN-RELATED"/>
    <property type="match status" value="1"/>
</dbReference>
<dbReference type="PROSITE" id="PS00455">
    <property type="entry name" value="AMP_BINDING"/>
    <property type="match status" value="1"/>
</dbReference>
<gene>
    <name evidence="5" type="ORF">PXH69_16835</name>
</gene>
<dbReference type="Pfam" id="PF13193">
    <property type="entry name" value="AMP-binding_C"/>
    <property type="match status" value="1"/>
</dbReference>
<dbReference type="InterPro" id="IPR000873">
    <property type="entry name" value="AMP-dep_synth/lig_dom"/>
</dbReference>
<dbReference type="SUPFAM" id="SSF56801">
    <property type="entry name" value="Acetyl-CoA synthetase-like"/>
    <property type="match status" value="1"/>
</dbReference>
<evidence type="ECO:0000259" key="3">
    <source>
        <dbReference type="Pfam" id="PF00501"/>
    </source>
</evidence>
<comment type="caution">
    <text evidence="5">The sequence shown here is derived from an EMBL/GenBank/DDBJ whole genome shotgun (WGS) entry which is preliminary data.</text>
</comment>
<dbReference type="Gene3D" id="3.40.50.12780">
    <property type="entry name" value="N-terminal domain of ligase-like"/>
    <property type="match status" value="1"/>
</dbReference>
<sequence length="544" mass="58286">MPVSLEYPDVAFDAVLAGSARAYGDRIALRDGDQALTFIELHDHALRIAQGLSDRGIRPGDRVVLLMPNSLWYPVAYFGILCAGAVACPVNHTQPTETLRELLAEFSPRAAVVHPSSVAAFRAAQNSGLEFTVVAPPTAAAPANCPSQDSAISDVDLSHLLESPALTRKLASSQGVAHLQLTGGTTGRSKGVQVLHRNLVASTIQTTAWRSSSLPESDEDGGIRMVPVPTAVHENSERMGEGVIAVVAPYFHGLALVGQCNHVLAGTTTLVLGRFDPHEYLATIERHKIDRLIGAPAFYHLLLEASTKSTHDLSSVRSVFSGAAPIDTTTLRRMGETFSNAKVIEGYGLSEATTILTNQLNNPDARSPIGSVGLPVFDTRISLRDMETEEEVPAGEVGEIWASGPQVTAGYFAAPELTALQFRDGWLKTGDLGRFDSDGNLYVVGRSKDMIIYKGYNVYPVQLEEVLCSHPGVAQSAVIGRPNDEVGQIPVAFVVRSPGAARVSASELVEYVSEKVAPYQRIHAVEFIEALPLTPTGKVQKSRL</sequence>
<accession>A0AAW6LN74</accession>
<dbReference type="InterPro" id="IPR042099">
    <property type="entry name" value="ANL_N_sf"/>
</dbReference>
<organism evidence="5 6">
    <name type="scientific">Rhodococcus qingshengii</name>
    <dbReference type="NCBI Taxonomy" id="334542"/>
    <lineage>
        <taxon>Bacteria</taxon>
        <taxon>Bacillati</taxon>
        <taxon>Actinomycetota</taxon>
        <taxon>Actinomycetes</taxon>
        <taxon>Mycobacteriales</taxon>
        <taxon>Nocardiaceae</taxon>
        <taxon>Rhodococcus</taxon>
        <taxon>Rhodococcus erythropolis group</taxon>
    </lineage>
</organism>
<dbReference type="InterPro" id="IPR025110">
    <property type="entry name" value="AMP-bd_C"/>
</dbReference>
<proteinExistence type="inferred from homology"/>
<evidence type="ECO:0000313" key="6">
    <source>
        <dbReference type="Proteomes" id="UP001217325"/>
    </source>
</evidence>
<name>A0AAW6LN74_RHOSG</name>
<feature type="domain" description="AMP-binding enzyme C-terminal" evidence="4">
    <location>
        <begin position="463"/>
        <end position="538"/>
    </location>
</feature>
<feature type="domain" description="AMP-dependent synthetase/ligase" evidence="3">
    <location>
        <begin position="19"/>
        <end position="412"/>
    </location>
</feature>
<protein>
    <submittedName>
        <fullName evidence="5">AMP-binding protein</fullName>
    </submittedName>
</protein>
<reference evidence="5" key="1">
    <citation type="submission" date="2023-02" db="EMBL/GenBank/DDBJ databases">
        <title>A novel hydrolase synthesized by Rhodococcus erythropolis HQ is responsible for the detoxification of Zearalenone.</title>
        <authorList>
            <person name="Hu J."/>
            <person name="Xu J."/>
        </authorList>
    </citation>
    <scope>NUCLEOTIDE SEQUENCE</scope>
    <source>
        <strain evidence="5">HQ</strain>
    </source>
</reference>